<evidence type="ECO:0000313" key="9">
    <source>
        <dbReference type="Proteomes" id="UP000822688"/>
    </source>
</evidence>
<dbReference type="AlphaFoldDB" id="A0A8T0JAE7"/>
<dbReference type="GO" id="GO:0033550">
    <property type="term" value="F:MAP kinase tyrosine phosphatase activity"/>
    <property type="evidence" value="ECO:0007669"/>
    <property type="project" value="TreeGrafter"/>
</dbReference>
<dbReference type="Pfam" id="PF00782">
    <property type="entry name" value="DSPc"/>
    <property type="match status" value="1"/>
</dbReference>
<evidence type="ECO:0000256" key="3">
    <source>
        <dbReference type="ARBA" id="ARBA00022801"/>
    </source>
</evidence>
<dbReference type="GO" id="GO:0043409">
    <property type="term" value="P:negative regulation of MAPK cascade"/>
    <property type="evidence" value="ECO:0007669"/>
    <property type="project" value="TreeGrafter"/>
</dbReference>
<comment type="caution">
    <text evidence="8">The sequence shown here is derived from an EMBL/GenBank/DDBJ whole genome shotgun (WGS) entry which is preliminary data.</text>
</comment>
<protein>
    <recommendedName>
        <fullName evidence="2">protein-tyrosine-phosphatase</fullName>
        <ecNumber evidence="2">3.1.3.48</ecNumber>
    </recommendedName>
</protein>
<reference evidence="8" key="1">
    <citation type="submission" date="2020-06" db="EMBL/GenBank/DDBJ databases">
        <title>WGS assembly of Ceratodon purpureus strain R40.</title>
        <authorList>
            <person name="Carey S.B."/>
            <person name="Jenkins J."/>
            <person name="Shu S."/>
            <person name="Lovell J.T."/>
            <person name="Sreedasyam A."/>
            <person name="Maumus F."/>
            <person name="Tiley G.P."/>
            <person name="Fernandez-Pozo N."/>
            <person name="Barry K."/>
            <person name="Chen C."/>
            <person name="Wang M."/>
            <person name="Lipzen A."/>
            <person name="Daum C."/>
            <person name="Saski C.A."/>
            <person name="Payton A.C."/>
            <person name="Mcbreen J.C."/>
            <person name="Conrad R.E."/>
            <person name="Kollar L.M."/>
            <person name="Olsson S."/>
            <person name="Huttunen S."/>
            <person name="Landis J.B."/>
            <person name="Wickett N.J."/>
            <person name="Johnson M.G."/>
            <person name="Rensing S.A."/>
            <person name="Grimwood J."/>
            <person name="Schmutz J."/>
            <person name="Mcdaniel S.F."/>
        </authorList>
    </citation>
    <scope>NUCLEOTIDE SEQUENCE</scope>
    <source>
        <strain evidence="8">R40</strain>
    </source>
</reference>
<sequence>MPSSQILPWLWIGDEYSASAPEVHAFMHVLNITVEVEKCSSLGVGVTFQRFPIFDYGGDKQQELMFNFFGDACSVIDQGVASEKPVLVHCVEGKQRSCAVVAAYLIHAMGMTAAQAREYIVKKRPEAFDCGAHVNFAPALERWEKTSRSASASEEKEKQLPGGSSSRSKSAKLKKKADPTKNAVRKR</sequence>
<keyword evidence="3" id="KW-0378">Hydrolase</keyword>
<dbReference type="CDD" id="cd14498">
    <property type="entry name" value="DSP"/>
    <property type="match status" value="1"/>
</dbReference>
<feature type="region of interest" description="Disordered" evidence="5">
    <location>
        <begin position="145"/>
        <end position="187"/>
    </location>
</feature>
<dbReference type="PANTHER" id="PTHR10159">
    <property type="entry name" value="DUAL SPECIFICITY PROTEIN PHOSPHATASE"/>
    <property type="match status" value="1"/>
</dbReference>
<evidence type="ECO:0000259" key="6">
    <source>
        <dbReference type="PROSITE" id="PS50054"/>
    </source>
</evidence>
<keyword evidence="9" id="KW-1185">Reference proteome</keyword>
<dbReference type="SMART" id="SM00195">
    <property type="entry name" value="DSPc"/>
    <property type="match status" value="1"/>
</dbReference>
<dbReference type="InterPro" id="IPR020422">
    <property type="entry name" value="TYR_PHOSPHATASE_DUAL_dom"/>
</dbReference>
<feature type="compositionally biased region" description="Basic and acidic residues" evidence="5">
    <location>
        <begin position="145"/>
        <end position="159"/>
    </location>
</feature>
<dbReference type="InterPro" id="IPR029021">
    <property type="entry name" value="Prot-tyrosine_phosphatase-like"/>
</dbReference>
<feature type="domain" description="Tyrosine specific protein phosphatases" evidence="7">
    <location>
        <begin position="66"/>
        <end position="125"/>
    </location>
</feature>
<dbReference type="PROSITE" id="PS50054">
    <property type="entry name" value="TYR_PHOSPHATASE_DUAL"/>
    <property type="match status" value="1"/>
</dbReference>
<dbReference type="Gene3D" id="3.90.190.10">
    <property type="entry name" value="Protein tyrosine phosphatase superfamily"/>
    <property type="match status" value="1"/>
</dbReference>
<dbReference type="Proteomes" id="UP000822688">
    <property type="component" value="Chromosome 1"/>
</dbReference>
<accession>A0A8T0JAE7</accession>
<dbReference type="GO" id="GO:0008330">
    <property type="term" value="F:protein tyrosine/threonine phosphatase activity"/>
    <property type="evidence" value="ECO:0007669"/>
    <property type="project" value="TreeGrafter"/>
</dbReference>
<feature type="domain" description="Tyrosine-protein phosphatase" evidence="6">
    <location>
        <begin position="1"/>
        <end position="149"/>
    </location>
</feature>
<name>A0A8T0JAE7_CERPU</name>
<proteinExistence type="inferred from homology"/>
<keyword evidence="4" id="KW-0904">Protein phosphatase</keyword>
<evidence type="ECO:0000256" key="2">
    <source>
        <dbReference type="ARBA" id="ARBA00013064"/>
    </source>
</evidence>
<dbReference type="EMBL" id="CM026421">
    <property type="protein sequence ID" value="KAG0591701.1"/>
    <property type="molecule type" value="Genomic_DNA"/>
</dbReference>
<dbReference type="PROSITE" id="PS50056">
    <property type="entry name" value="TYR_PHOSPHATASE_2"/>
    <property type="match status" value="1"/>
</dbReference>
<evidence type="ECO:0000313" key="8">
    <source>
        <dbReference type="EMBL" id="KAG0591701.1"/>
    </source>
</evidence>
<evidence type="ECO:0000256" key="1">
    <source>
        <dbReference type="ARBA" id="ARBA00008601"/>
    </source>
</evidence>
<comment type="similarity">
    <text evidence="1">Belongs to the protein-tyrosine phosphatase family. Non-receptor class dual specificity subfamily.</text>
</comment>
<dbReference type="EC" id="3.1.3.48" evidence="2"/>
<dbReference type="SUPFAM" id="SSF52799">
    <property type="entry name" value="(Phosphotyrosine protein) phosphatases II"/>
    <property type="match status" value="1"/>
</dbReference>
<gene>
    <name evidence="8" type="ORF">KC19_1G194400</name>
</gene>
<organism evidence="8 9">
    <name type="scientific">Ceratodon purpureus</name>
    <name type="common">Fire moss</name>
    <name type="synonym">Dicranum purpureum</name>
    <dbReference type="NCBI Taxonomy" id="3225"/>
    <lineage>
        <taxon>Eukaryota</taxon>
        <taxon>Viridiplantae</taxon>
        <taxon>Streptophyta</taxon>
        <taxon>Embryophyta</taxon>
        <taxon>Bryophyta</taxon>
        <taxon>Bryophytina</taxon>
        <taxon>Bryopsida</taxon>
        <taxon>Dicranidae</taxon>
        <taxon>Pseudoditrichales</taxon>
        <taxon>Ditrichaceae</taxon>
        <taxon>Ceratodon</taxon>
    </lineage>
</organism>
<dbReference type="PANTHER" id="PTHR10159:SF511">
    <property type="entry name" value="DUAL SPECIFICITY PROTEIN PHOSPHATASE 1"/>
    <property type="match status" value="1"/>
</dbReference>
<evidence type="ECO:0000256" key="4">
    <source>
        <dbReference type="ARBA" id="ARBA00022912"/>
    </source>
</evidence>
<dbReference type="InterPro" id="IPR000340">
    <property type="entry name" value="Dual-sp_phosphatase_cat-dom"/>
</dbReference>
<dbReference type="InterPro" id="IPR000387">
    <property type="entry name" value="Tyr_Pase_dom"/>
</dbReference>
<evidence type="ECO:0000256" key="5">
    <source>
        <dbReference type="SAM" id="MobiDB-lite"/>
    </source>
</evidence>
<dbReference type="GO" id="GO:0005737">
    <property type="term" value="C:cytoplasm"/>
    <property type="evidence" value="ECO:0007669"/>
    <property type="project" value="TreeGrafter"/>
</dbReference>
<evidence type="ECO:0000259" key="7">
    <source>
        <dbReference type="PROSITE" id="PS50056"/>
    </source>
</evidence>
<dbReference type="GO" id="GO:0017017">
    <property type="term" value="F:MAP kinase tyrosine/serine/threonine phosphatase activity"/>
    <property type="evidence" value="ECO:0007669"/>
    <property type="project" value="TreeGrafter"/>
</dbReference>